<evidence type="ECO:0000256" key="5">
    <source>
        <dbReference type="ARBA" id="ARBA00022840"/>
    </source>
</evidence>
<keyword evidence="3" id="KW-0592">Phosphate transport</keyword>
<dbReference type="GO" id="GO:0035435">
    <property type="term" value="P:phosphate ion transmembrane transport"/>
    <property type="evidence" value="ECO:0007669"/>
    <property type="project" value="InterPro"/>
</dbReference>
<dbReference type="EMBL" id="JXCY01000007">
    <property type="protein sequence ID" value="KOY75604.1"/>
    <property type="molecule type" value="Genomic_DNA"/>
</dbReference>
<keyword evidence="1" id="KW-0813">Transport</keyword>
<organism evidence="11 13">
    <name type="scientific">Apilactobacillus kunkeei</name>
    <dbReference type="NCBI Taxonomy" id="148814"/>
    <lineage>
        <taxon>Bacteria</taxon>
        <taxon>Bacillati</taxon>
        <taxon>Bacillota</taxon>
        <taxon>Bacilli</taxon>
        <taxon>Lactobacillales</taxon>
        <taxon>Lactobacillaceae</taxon>
        <taxon>Apilactobacillus</taxon>
    </lineage>
</organism>
<evidence type="ECO:0000313" key="16">
    <source>
        <dbReference type="Proteomes" id="UP000186588"/>
    </source>
</evidence>
<dbReference type="EMBL" id="JXDF01000018">
    <property type="protein sequence ID" value="KPN81542.1"/>
    <property type="molecule type" value="Genomic_DNA"/>
</dbReference>
<dbReference type="PROSITE" id="PS00211">
    <property type="entry name" value="ABC_TRANSPORTER_1"/>
    <property type="match status" value="1"/>
</dbReference>
<keyword evidence="2" id="KW-1003">Cell membrane</keyword>
<dbReference type="AlphaFoldDB" id="A0A0M9DEY7"/>
<dbReference type="RefSeq" id="WP_053791913.1">
    <property type="nucleotide sequence ID" value="NZ_BDDX01000011.1"/>
</dbReference>
<dbReference type="Proteomes" id="UP000037749">
    <property type="component" value="Unassembled WGS sequence"/>
</dbReference>
<evidence type="ECO:0000313" key="14">
    <source>
        <dbReference type="Proteomes" id="UP000037778"/>
    </source>
</evidence>
<keyword evidence="7" id="KW-0472">Membrane</keyword>
<sequence length="264" mass="30048">MKNYNLNQQYVRDFAVENAIEAHHVNVSYGEHQSIFDVSLSFPRFKVTAMIGASGSGKSTFLRSINRMNDNVATVDGDIMYRDVNINDDKINVYELRKHIGMVFQRPNPFAKSIRENITFALKKHGIKDKKELDERVETSLREAALWDEVKDKLDESALSLSGGQAQRLCIARAIAMKPDVLLLDEPASALDPISTSKIEDTLNRLKEKYTIIIVTHNMQQASRMSDYTAFFHQGHLIEFNKTSHIFTRPKMQATEDYISGNFG</sequence>
<reference evidence="13 14" key="1">
    <citation type="journal article" date="2015" name="Genome Biol. Evol.">
        <title>Functionally Structured Genomes in Lactobacillus kunkeei Colonizing the Honey Crop and Food Products of Honeybees and Stingless Bees.</title>
        <authorList>
            <person name="Tamarit D."/>
            <person name="Ellegaard K.M."/>
            <person name="Wikander J."/>
            <person name="Olofsson T."/>
            <person name="Vasquez A."/>
            <person name="Andersson S.G."/>
        </authorList>
    </citation>
    <scope>NUCLEOTIDE SEQUENCE [LARGE SCALE GENOMIC DNA]</scope>
    <source>
        <strain evidence="10 14">LAko</strain>
        <strain evidence="11 13">LAla</strain>
        <strain evidence="12 15">LMbo</strain>
    </source>
</reference>
<dbReference type="InterPro" id="IPR003439">
    <property type="entry name" value="ABC_transporter-like_ATP-bd"/>
</dbReference>
<dbReference type="Proteomes" id="UP000037778">
    <property type="component" value="Unassembled WGS sequence"/>
</dbReference>
<dbReference type="EMBL" id="BDDX01000011">
    <property type="protein sequence ID" value="GAT90935.1"/>
    <property type="molecule type" value="Genomic_DNA"/>
</dbReference>
<evidence type="ECO:0000256" key="2">
    <source>
        <dbReference type="ARBA" id="ARBA00022475"/>
    </source>
</evidence>
<dbReference type="GO" id="GO:0016020">
    <property type="term" value="C:membrane"/>
    <property type="evidence" value="ECO:0007669"/>
    <property type="project" value="InterPro"/>
</dbReference>
<feature type="domain" description="ABC transporter" evidence="8">
    <location>
        <begin position="20"/>
        <end position="259"/>
    </location>
</feature>
<dbReference type="SUPFAM" id="SSF52540">
    <property type="entry name" value="P-loop containing nucleoside triphosphate hydrolases"/>
    <property type="match status" value="1"/>
</dbReference>
<dbReference type="Pfam" id="PF00005">
    <property type="entry name" value="ABC_tran"/>
    <property type="match status" value="1"/>
</dbReference>
<dbReference type="NCBIfam" id="TIGR00972">
    <property type="entry name" value="3a0107s01c2"/>
    <property type="match status" value="1"/>
</dbReference>
<proteinExistence type="predicted"/>
<dbReference type="InterPro" id="IPR017871">
    <property type="entry name" value="ABC_transporter-like_CS"/>
</dbReference>
<name>A0A0M9DEY7_9LACO</name>
<evidence type="ECO:0000256" key="6">
    <source>
        <dbReference type="ARBA" id="ARBA00022967"/>
    </source>
</evidence>
<dbReference type="PROSITE" id="PS50893">
    <property type="entry name" value="ABC_TRANSPORTER_2"/>
    <property type="match status" value="1"/>
</dbReference>
<dbReference type="PANTHER" id="PTHR43423:SF10">
    <property type="entry name" value="PHOSPHATE IMPORT ATP-BINDING PROTEIN PSTB 2"/>
    <property type="match status" value="1"/>
</dbReference>
<evidence type="ECO:0000256" key="4">
    <source>
        <dbReference type="ARBA" id="ARBA00022741"/>
    </source>
</evidence>
<evidence type="ECO:0000256" key="3">
    <source>
        <dbReference type="ARBA" id="ARBA00022592"/>
    </source>
</evidence>
<evidence type="ECO:0000256" key="7">
    <source>
        <dbReference type="ARBA" id="ARBA00023136"/>
    </source>
</evidence>
<dbReference type="Proteomes" id="UP000186588">
    <property type="component" value="Unassembled WGS sequence"/>
</dbReference>
<evidence type="ECO:0000259" key="8">
    <source>
        <dbReference type="PROSITE" id="PS50893"/>
    </source>
</evidence>
<dbReference type="SMART" id="SM00382">
    <property type="entry name" value="AAA"/>
    <property type="match status" value="1"/>
</dbReference>
<accession>A0A0M9DEY7</accession>
<dbReference type="Proteomes" id="UP000050269">
    <property type="component" value="Unassembled WGS sequence"/>
</dbReference>
<dbReference type="PANTHER" id="PTHR43423">
    <property type="entry name" value="ABC TRANSPORTER I FAMILY MEMBER 17"/>
    <property type="match status" value="1"/>
</dbReference>
<evidence type="ECO:0000313" key="11">
    <source>
        <dbReference type="EMBL" id="KOY78990.1"/>
    </source>
</evidence>
<evidence type="ECO:0000313" key="12">
    <source>
        <dbReference type="EMBL" id="KPN81542.1"/>
    </source>
</evidence>
<dbReference type="CDD" id="cd03260">
    <property type="entry name" value="ABC_PstB_phosphate_transporter"/>
    <property type="match status" value="1"/>
</dbReference>
<evidence type="ECO:0000313" key="13">
    <source>
        <dbReference type="Proteomes" id="UP000037749"/>
    </source>
</evidence>
<keyword evidence="4" id="KW-0547">Nucleotide-binding</keyword>
<evidence type="ECO:0000313" key="10">
    <source>
        <dbReference type="EMBL" id="KOY75604.1"/>
    </source>
</evidence>
<dbReference type="EMBL" id="JXCZ01000023">
    <property type="protein sequence ID" value="KOY78990.1"/>
    <property type="molecule type" value="Genomic_DNA"/>
</dbReference>
<dbReference type="InterPro" id="IPR003593">
    <property type="entry name" value="AAA+_ATPase"/>
</dbReference>
<keyword evidence="5 11" id="KW-0067">ATP-binding</keyword>
<keyword evidence="14" id="KW-1185">Reference proteome</keyword>
<reference evidence="9 16" key="2">
    <citation type="journal article" date="2016" name="Syst. Appl. Microbiol.">
        <title>Genomic characterization of a fructophilic bee symbiont Lactobacillus kunkeei reveals its niche-specific adaptation.</title>
        <authorList>
            <person name="Maeno S."/>
            <person name="Tanizawa Y."/>
            <person name="Kanesaki Y."/>
            <person name="Kubota E."/>
            <person name="Kumar H."/>
            <person name="Dicks L."/>
            <person name="Salminen S."/>
            <person name="Nakagawa J."/>
            <person name="Arita M."/>
            <person name="Endo A."/>
        </authorList>
    </citation>
    <scope>NUCLEOTIDE SEQUENCE [LARGE SCALE GENOMIC DNA]</scope>
    <source>
        <strain evidence="9 16">FF30-6</strain>
    </source>
</reference>
<dbReference type="InterPro" id="IPR027417">
    <property type="entry name" value="P-loop_NTPase"/>
</dbReference>
<dbReference type="PATRIC" id="fig|148814.10.peg.980"/>
<comment type="caution">
    <text evidence="11">The sequence shown here is derived from an EMBL/GenBank/DDBJ whole genome shotgun (WGS) entry which is preliminary data.</text>
</comment>
<gene>
    <name evidence="9" type="primary">pstB_1</name>
    <name evidence="9" type="ORF">FF306_01055</name>
    <name evidence="10" type="ORF">RZ71_00220</name>
    <name evidence="11" type="ORF">RZ72_09620</name>
    <name evidence="12" type="ORF">RZ78_07360</name>
</gene>
<evidence type="ECO:0000313" key="9">
    <source>
        <dbReference type="EMBL" id="GAT90935.1"/>
    </source>
</evidence>
<dbReference type="GO" id="GO:0005524">
    <property type="term" value="F:ATP binding"/>
    <property type="evidence" value="ECO:0007669"/>
    <property type="project" value="UniProtKB-KW"/>
</dbReference>
<evidence type="ECO:0000313" key="15">
    <source>
        <dbReference type="Proteomes" id="UP000050269"/>
    </source>
</evidence>
<dbReference type="GO" id="GO:0005315">
    <property type="term" value="F:phosphate transmembrane transporter activity"/>
    <property type="evidence" value="ECO:0007669"/>
    <property type="project" value="InterPro"/>
</dbReference>
<evidence type="ECO:0000256" key="1">
    <source>
        <dbReference type="ARBA" id="ARBA00022448"/>
    </source>
</evidence>
<dbReference type="Gene3D" id="3.40.50.300">
    <property type="entry name" value="P-loop containing nucleotide triphosphate hydrolases"/>
    <property type="match status" value="1"/>
</dbReference>
<dbReference type="GO" id="GO:0016887">
    <property type="term" value="F:ATP hydrolysis activity"/>
    <property type="evidence" value="ECO:0007669"/>
    <property type="project" value="InterPro"/>
</dbReference>
<protein>
    <submittedName>
        <fullName evidence="9">Phosphate ABC transporter ATP-binding protein</fullName>
    </submittedName>
    <submittedName>
        <fullName evidence="11">Phosphate ABC transporter, ATP-binding protein</fullName>
    </submittedName>
</protein>
<dbReference type="OrthoDB" id="9802185at2"/>
<dbReference type="InterPro" id="IPR005670">
    <property type="entry name" value="PstB-like"/>
</dbReference>
<keyword evidence="6" id="KW-1278">Translocase</keyword>